<dbReference type="HOGENOM" id="CLU_1754025_0_0_1"/>
<reference evidence="1 2" key="1">
    <citation type="journal article" date="2012" name="Proc. Natl. Acad. Sci. U.S.A.">
        <title>Comparative genomics of Ceriporiopsis subvermispora and Phanerochaete chrysosporium provide insight into selective ligninolysis.</title>
        <authorList>
            <person name="Fernandez-Fueyo E."/>
            <person name="Ruiz-Duenas F.J."/>
            <person name="Ferreira P."/>
            <person name="Floudas D."/>
            <person name="Hibbett D.S."/>
            <person name="Canessa P."/>
            <person name="Larrondo L.F."/>
            <person name="James T.Y."/>
            <person name="Seelenfreund D."/>
            <person name="Lobos S."/>
            <person name="Polanco R."/>
            <person name="Tello M."/>
            <person name="Honda Y."/>
            <person name="Watanabe T."/>
            <person name="Watanabe T."/>
            <person name="Ryu J.S."/>
            <person name="Kubicek C.P."/>
            <person name="Schmoll M."/>
            <person name="Gaskell J."/>
            <person name="Hammel K.E."/>
            <person name="St John F.J."/>
            <person name="Vanden Wymelenberg A."/>
            <person name="Sabat G."/>
            <person name="Splinter BonDurant S."/>
            <person name="Syed K."/>
            <person name="Yadav J.S."/>
            <person name="Doddapaneni H."/>
            <person name="Subramanian V."/>
            <person name="Lavin J.L."/>
            <person name="Oguiza J.A."/>
            <person name="Perez G."/>
            <person name="Pisabarro A.G."/>
            <person name="Ramirez L."/>
            <person name="Santoyo F."/>
            <person name="Master E."/>
            <person name="Coutinho P.M."/>
            <person name="Henrissat B."/>
            <person name="Lombard V."/>
            <person name="Magnuson J.K."/>
            <person name="Kuees U."/>
            <person name="Hori C."/>
            <person name="Igarashi K."/>
            <person name="Samejima M."/>
            <person name="Held B.W."/>
            <person name="Barry K.W."/>
            <person name="LaButti K.M."/>
            <person name="Lapidus A."/>
            <person name="Lindquist E.A."/>
            <person name="Lucas S.M."/>
            <person name="Riley R."/>
            <person name="Salamov A.A."/>
            <person name="Hoffmeister D."/>
            <person name="Schwenk D."/>
            <person name="Hadar Y."/>
            <person name="Yarden O."/>
            <person name="de Vries R.P."/>
            <person name="Wiebenga A."/>
            <person name="Stenlid J."/>
            <person name="Eastwood D."/>
            <person name="Grigoriev I.V."/>
            <person name="Berka R.M."/>
            <person name="Blanchette R.A."/>
            <person name="Kersten P."/>
            <person name="Martinez A.T."/>
            <person name="Vicuna R."/>
            <person name="Cullen D."/>
        </authorList>
    </citation>
    <scope>NUCLEOTIDE SEQUENCE [LARGE SCALE GENOMIC DNA]</scope>
    <source>
        <strain evidence="1 2">B</strain>
    </source>
</reference>
<dbReference type="EMBL" id="KB445817">
    <property type="protein sequence ID" value="EMD31545.1"/>
    <property type="molecule type" value="Genomic_DNA"/>
</dbReference>
<dbReference type="AlphaFoldDB" id="M2QHK0"/>
<name>M2QHK0_CERS8</name>
<dbReference type="Proteomes" id="UP000016930">
    <property type="component" value="Unassembled WGS sequence"/>
</dbReference>
<proteinExistence type="predicted"/>
<organism evidence="1 2">
    <name type="scientific">Ceriporiopsis subvermispora (strain B)</name>
    <name type="common">White-rot fungus</name>
    <name type="synonym">Gelatoporia subvermispora</name>
    <dbReference type="NCBI Taxonomy" id="914234"/>
    <lineage>
        <taxon>Eukaryota</taxon>
        <taxon>Fungi</taxon>
        <taxon>Dikarya</taxon>
        <taxon>Basidiomycota</taxon>
        <taxon>Agaricomycotina</taxon>
        <taxon>Agaricomycetes</taxon>
        <taxon>Polyporales</taxon>
        <taxon>Gelatoporiaceae</taxon>
        <taxon>Gelatoporia</taxon>
    </lineage>
</organism>
<sequence>MHRAGDHAVRARQWCSIFTDRRVGMAIWEIFAERQPFNVLPRDLVFSFAASCRAFGLNVTPSQEVLVVKQRAPRKGAASRHTSRLYPSPGIDSTSYFAHEHRSTARTAAHPRQLSLRPSFPASERRMLLRCAFFLGLMSQRLSEWCGMY</sequence>
<protein>
    <submittedName>
        <fullName evidence="1">Uncharacterized protein</fullName>
    </submittedName>
</protein>
<keyword evidence="2" id="KW-1185">Reference proteome</keyword>
<evidence type="ECO:0000313" key="1">
    <source>
        <dbReference type="EMBL" id="EMD31545.1"/>
    </source>
</evidence>
<accession>M2QHK0</accession>
<gene>
    <name evidence="1" type="ORF">CERSUDRAFT_119600</name>
</gene>
<evidence type="ECO:0000313" key="2">
    <source>
        <dbReference type="Proteomes" id="UP000016930"/>
    </source>
</evidence>
<feature type="non-terminal residue" evidence="1">
    <location>
        <position position="149"/>
    </location>
</feature>